<dbReference type="Proteomes" id="UP000000311">
    <property type="component" value="Unassembled WGS sequence"/>
</dbReference>
<gene>
    <name evidence="1" type="ORF">EAG_13458</name>
</gene>
<dbReference type="InParanoid" id="E2A2J2"/>
<evidence type="ECO:0000313" key="1">
    <source>
        <dbReference type="EMBL" id="EFN72347.1"/>
    </source>
</evidence>
<feature type="non-terminal residue" evidence="1">
    <location>
        <position position="1"/>
    </location>
</feature>
<protein>
    <submittedName>
        <fullName evidence="1">Uncharacterized protein</fullName>
    </submittedName>
</protein>
<proteinExistence type="predicted"/>
<evidence type="ECO:0000313" key="2">
    <source>
        <dbReference type="Proteomes" id="UP000000311"/>
    </source>
</evidence>
<feature type="non-terminal residue" evidence="1">
    <location>
        <position position="63"/>
    </location>
</feature>
<organism evidence="2">
    <name type="scientific">Camponotus floridanus</name>
    <name type="common">Florida carpenter ant</name>
    <dbReference type="NCBI Taxonomy" id="104421"/>
    <lineage>
        <taxon>Eukaryota</taxon>
        <taxon>Metazoa</taxon>
        <taxon>Ecdysozoa</taxon>
        <taxon>Arthropoda</taxon>
        <taxon>Hexapoda</taxon>
        <taxon>Insecta</taxon>
        <taxon>Pterygota</taxon>
        <taxon>Neoptera</taxon>
        <taxon>Endopterygota</taxon>
        <taxon>Hymenoptera</taxon>
        <taxon>Apocrita</taxon>
        <taxon>Aculeata</taxon>
        <taxon>Formicoidea</taxon>
        <taxon>Formicidae</taxon>
        <taxon>Formicinae</taxon>
        <taxon>Camponotus</taxon>
    </lineage>
</organism>
<dbReference type="AlphaFoldDB" id="E2A2J2"/>
<reference evidence="1 2" key="1">
    <citation type="journal article" date="2010" name="Science">
        <title>Genomic comparison of the ants Camponotus floridanus and Harpegnathos saltator.</title>
        <authorList>
            <person name="Bonasio R."/>
            <person name="Zhang G."/>
            <person name="Ye C."/>
            <person name="Mutti N.S."/>
            <person name="Fang X."/>
            <person name="Qin N."/>
            <person name="Donahue G."/>
            <person name="Yang P."/>
            <person name="Li Q."/>
            <person name="Li C."/>
            <person name="Zhang P."/>
            <person name="Huang Z."/>
            <person name="Berger S.L."/>
            <person name="Reinberg D."/>
            <person name="Wang J."/>
            <person name="Liebig J."/>
        </authorList>
    </citation>
    <scope>NUCLEOTIDE SEQUENCE [LARGE SCALE GENOMIC DNA]</scope>
    <source>
        <strain evidence="2">C129</strain>
    </source>
</reference>
<sequence length="63" mass="7411">RANRWNDSHKTVALAACLRDKARLVLDGIFEIENLKFEDLKSKLELRFQEGHLVQSFYSQFTN</sequence>
<name>E2A2J2_CAMFO</name>
<keyword evidence="2" id="KW-1185">Reference proteome</keyword>
<accession>E2A2J2</accession>
<dbReference type="EMBL" id="GL436052">
    <property type="protein sequence ID" value="EFN72347.1"/>
    <property type="molecule type" value="Genomic_DNA"/>
</dbReference>